<keyword evidence="3 5" id="KW-0663">Pyridoxal phosphate</keyword>
<evidence type="ECO:0000256" key="4">
    <source>
        <dbReference type="RuleBase" id="RU004106"/>
    </source>
</evidence>
<dbReference type="InterPro" id="IPR043131">
    <property type="entry name" value="BCAT-like_N"/>
</dbReference>
<name>A0A224X1Y4_9LACT</name>
<comment type="similarity">
    <text evidence="2 4">Belongs to the class-IV pyridoxal-phosphate-dependent aminotransferase family.</text>
</comment>
<dbReference type="OrthoDB" id="9805628at2"/>
<dbReference type="Gene3D" id="3.30.470.10">
    <property type="match status" value="1"/>
</dbReference>
<comment type="caution">
    <text evidence="6">The sequence shown here is derived from an EMBL/GenBank/DDBJ whole genome shotgun (WGS) entry which is preliminary data.</text>
</comment>
<evidence type="ECO:0000256" key="1">
    <source>
        <dbReference type="ARBA" id="ARBA00001933"/>
    </source>
</evidence>
<dbReference type="InterPro" id="IPR018300">
    <property type="entry name" value="Aminotrans_IV_CS"/>
</dbReference>
<dbReference type="Gene3D" id="3.20.10.10">
    <property type="entry name" value="D-amino Acid Aminotransferase, subunit A, domain 2"/>
    <property type="match status" value="1"/>
</dbReference>
<accession>A0A224X1Y4</accession>
<organism evidence="6 7">
    <name type="scientific">Pseudolactococcus reticulitermitis</name>
    <dbReference type="NCBI Taxonomy" id="2025039"/>
    <lineage>
        <taxon>Bacteria</taxon>
        <taxon>Bacillati</taxon>
        <taxon>Bacillota</taxon>
        <taxon>Bacilli</taxon>
        <taxon>Lactobacillales</taxon>
        <taxon>Streptococcaceae</taxon>
        <taxon>Pseudolactococcus</taxon>
    </lineage>
</organism>
<dbReference type="GO" id="GO:0003824">
    <property type="term" value="F:catalytic activity"/>
    <property type="evidence" value="ECO:0007669"/>
    <property type="project" value="InterPro"/>
</dbReference>
<dbReference type="InterPro" id="IPR050571">
    <property type="entry name" value="Class-IV_PLP-Dep_Aminotrnsfr"/>
</dbReference>
<dbReference type="SUPFAM" id="SSF56752">
    <property type="entry name" value="D-aminoacid aminotransferase-like PLP-dependent enzymes"/>
    <property type="match status" value="1"/>
</dbReference>
<dbReference type="InterPro" id="IPR043132">
    <property type="entry name" value="BCAT-like_C"/>
</dbReference>
<evidence type="ECO:0000313" key="6">
    <source>
        <dbReference type="EMBL" id="GAX46886.1"/>
    </source>
</evidence>
<dbReference type="PROSITE" id="PS00770">
    <property type="entry name" value="AA_TRANSFER_CLASS_4"/>
    <property type="match status" value="1"/>
</dbReference>
<comment type="cofactor">
    <cofactor evidence="1 5">
        <name>pyridoxal 5'-phosphate</name>
        <dbReference type="ChEBI" id="CHEBI:597326"/>
    </cofactor>
</comment>
<dbReference type="EMBL" id="BEDT01000001">
    <property type="protein sequence ID" value="GAX46886.1"/>
    <property type="molecule type" value="Genomic_DNA"/>
</dbReference>
<reference evidence="7" key="1">
    <citation type="submission" date="2017-08" db="EMBL/GenBank/DDBJ databases">
        <title>Draft genome sequence of Lactococcus sp. strain Rs-Y01, isolated from the gut of the lower termite Reticulitermes speratus.</title>
        <authorList>
            <person name="Ohkuma M."/>
            <person name="Yuki M."/>
        </authorList>
    </citation>
    <scope>NUCLEOTIDE SEQUENCE [LARGE SCALE GENOMIC DNA]</scope>
    <source>
        <strain evidence="7">Rs-Y01</strain>
    </source>
</reference>
<dbReference type="RefSeq" id="WP_094783947.1">
    <property type="nucleotide sequence ID" value="NZ_BEDT01000001.1"/>
</dbReference>
<dbReference type="CDD" id="cd00449">
    <property type="entry name" value="PLPDE_IV"/>
    <property type="match status" value="1"/>
</dbReference>
<evidence type="ECO:0000256" key="2">
    <source>
        <dbReference type="ARBA" id="ARBA00009320"/>
    </source>
</evidence>
<dbReference type="AlphaFoldDB" id="A0A224X1Y4"/>
<protein>
    <recommendedName>
        <fullName evidence="8">Branched-chain amino acid aminotransferase</fullName>
    </recommendedName>
</protein>
<gene>
    <name evidence="6" type="ORF">RsY01_466</name>
</gene>
<evidence type="ECO:0000313" key="7">
    <source>
        <dbReference type="Proteomes" id="UP000218689"/>
    </source>
</evidence>
<proteinExistence type="inferred from homology"/>
<evidence type="ECO:0008006" key="8">
    <source>
        <dbReference type="Google" id="ProtNLM"/>
    </source>
</evidence>
<dbReference type="InterPro" id="IPR001544">
    <property type="entry name" value="Aminotrans_IV"/>
</dbReference>
<dbReference type="Proteomes" id="UP000218689">
    <property type="component" value="Unassembled WGS sequence"/>
</dbReference>
<evidence type="ECO:0000256" key="3">
    <source>
        <dbReference type="ARBA" id="ARBA00022898"/>
    </source>
</evidence>
<dbReference type="PANTHER" id="PTHR42743:SF11">
    <property type="entry name" value="AMINODEOXYCHORISMATE LYASE"/>
    <property type="match status" value="1"/>
</dbReference>
<dbReference type="InterPro" id="IPR036038">
    <property type="entry name" value="Aminotransferase-like"/>
</dbReference>
<dbReference type="Pfam" id="PF01063">
    <property type="entry name" value="Aminotran_4"/>
    <property type="match status" value="1"/>
</dbReference>
<sequence>MNNSIIINNELYKNSELLVNISSNMIRYGIGVFEAPKIVNINEKYYLFSFELYYSRLIKSCQSLNIKFRYSYFEIVDQIKKLIQNHTLSDNSALRINVFSLECSELLEEVEGDVIISILDTNHRNDANLIEKIIRIGSFERIKGHSIYKIKSPANYETSRVELFGDNDVDDVLYTNNNGEICELSRSNIFFIKGNIVYTPDLNSGILEGITRQHVIDICKKYKISVHVSSISRDDLSGFESSFCTGTTNGIVSIKKINDIVYNTQNRMLNFIKDLYLSEFTSTEIIKNMEKFIEL</sequence>
<keyword evidence="7" id="KW-1185">Reference proteome</keyword>
<dbReference type="GO" id="GO:0046394">
    <property type="term" value="P:carboxylic acid biosynthetic process"/>
    <property type="evidence" value="ECO:0007669"/>
    <property type="project" value="UniProtKB-ARBA"/>
</dbReference>
<dbReference type="PANTHER" id="PTHR42743">
    <property type="entry name" value="AMINO-ACID AMINOTRANSFERASE"/>
    <property type="match status" value="1"/>
</dbReference>
<evidence type="ECO:0000256" key="5">
    <source>
        <dbReference type="RuleBase" id="RU004516"/>
    </source>
</evidence>